<keyword evidence="1" id="KW-0614">Plasmid</keyword>
<dbReference type="EMBL" id="FR687360">
    <property type="protein sequence ID" value="CBW77155.1"/>
    <property type="molecule type" value="Genomic_DNA"/>
</dbReference>
<dbReference type="Proteomes" id="UP000007437">
    <property type="component" value="Plasmid pBRH01"/>
</dbReference>
<evidence type="ECO:0000313" key="1">
    <source>
        <dbReference type="EMBL" id="CBW77155.1"/>
    </source>
</evidence>
<proteinExistence type="predicted"/>
<accession>E5AVN1</accession>
<dbReference type="KEGG" id="brh:RBRH_02976"/>
<dbReference type="HOGENOM" id="CLU_2394196_0_0_4"/>
<reference evidence="1 2" key="1">
    <citation type="journal article" date="2011" name="J. Bacteriol.">
        <title>Complete genome sequence of Burkholderia rhizoxinica, an endosymbiont of Rhizopus microsporus.</title>
        <authorList>
            <person name="Lackner G."/>
            <person name="Moebius N."/>
            <person name="Partida-Martinez L."/>
            <person name="Hertweck C."/>
        </authorList>
    </citation>
    <scope>NUCLEOTIDE SEQUENCE [LARGE SCALE GENOMIC DNA]</scope>
    <source>
        <strain evidence="2">DSM 19002 / CIP 109453 / HKI 454</strain>
        <plasmid evidence="1 2">pBRH01</plasmid>
    </source>
</reference>
<sequence>MPHRPCGILSFSWASASRASPGDWHACAESPPRADRLCQVRRQPSAMRRRIAQPGYDLRRRLFLGGTAVWLHRYSAPYCRSRFGPQCPLFAWT</sequence>
<evidence type="ECO:0000313" key="2">
    <source>
        <dbReference type="Proteomes" id="UP000007437"/>
    </source>
</evidence>
<organism evidence="1 2">
    <name type="scientific">Mycetohabitans rhizoxinica (strain DSM 19002 / CIP 109453 / HKI 454)</name>
    <name type="common">Paraburkholderia rhizoxinica</name>
    <dbReference type="NCBI Taxonomy" id="882378"/>
    <lineage>
        <taxon>Bacteria</taxon>
        <taxon>Pseudomonadati</taxon>
        <taxon>Pseudomonadota</taxon>
        <taxon>Betaproteobacteria</taxon>
        <taxon>Burkholderiales</taxon>
        <taxon>Burkholderiaceae</taxon>
        <taxon>Mycetohabitans</taxon>
    </lineage>
</organism>
<name>E5AVN1_MYCRK</name>
<gene>
    <name evidence="1" type="ordered locus">RBRH_02976</name>
</gene>
<dbReference type="AlphaFoldDB" id="E5AVN1"/>
<protein>
    <submittedName>
        <fullName evidence="1">Uncharacterized protein</fullName>
    </submittedName>
</protein>
<geneLocation type="plasmid" evidence="1 2">
    <name>pBRH01</name>
</geneLocation>